<evidence type="ECO:0000313" key="2">
    <source>
        <dbReference type="Proteomes" id="UP000002350"/>
    </source>
</evidence>
<dbReference type="Proteomes" id="UP000002350">
    <property type="component" value="Chromosome"/>
</dbReference>
<gene>
    <name evidence="1" type="ordered locus">SVI_2762</name>
</gene>
<dbReference type="AlphaFoldDB" id="D4ZM34"/>
<protein>
    <submittedName>
        <fullName evidence="1">Uncharacterized protein</fullName>
    </submittedName>
</protein>
<sequence>MGDIGLKRTDFTPIDAFIMQLDLAYRYYFRQVQTQKTLSANF</sequence>
<dbReference type="KEGG" id="svo:SVI_2762"/>
<proteinExistence type="predicted"/>
<accession>D4ZM34</accession>
<reference evidence="2" key="1">
    <citation type="journal article" date="2010" name="Mol. Biosyst.">
        <title>Complete genome sequence and comparative analysis of Shewanella violacea, a psychrophilic and piezophilic bacterium from deep sea floor sediments.</title>
        <authorList>
            <person name="Aono E."/>
            <person name="Baba T."/>
            <person name="Ara T."/>
            <person name="Nishi T."/>
            <person name="Nakamichi T."/>
            <person name="Inamoto E."/>
            <person name="Toyonaga H."/>
            <person name="Hasegawa M."/>
            <person name="Takai Y."/>
            <person name="Okumura Y."/>
            <person name="Baba M."/>
            <person name="Tomita M."/>
            <person name="Kato C."/>
            <person name="Oshima T."/>
            <person name="Nakasone K."/>
            <person name="Mori H."/>
        </authorList>
    </citation>
    <scope>NUCLEOTIDE SEQUENCE [LARGE SCALE GENOMIC DNA]</scope>
    <source>
        <strain evidence="2">JCM 10179 / CIP 106290 / LMG 19151 / DSS12</strain>
    </source>
</reference>
<dbReference type="HOGENOM" id="CLU_3257793_0_0_6"/>
<dbReference type="EMBL" id="AP011177">
    <property type="protein sequence ID" value="BAJ02733.1"/>
    <property type="molecule type" value="Genomic_DNA"/>
</dbReference>
<evidence type="ECO:0000313" key="1">
    <source>
        <dbReference type="EMBL" id="BAJ02733.1"/>
    </source>
</evidence>
<name>D4ZM34_SHEVD</name>
<keyword evidence="2" id="KW-1185">Reference proteome</keyword>
<organism evidence="1 2">
    <name type="scientific">Shewanella violacea (strain JCM 10179 / CIP 106290 / LMG 19151 / DSS12)</name>
    <dbReference type="NCBI Taxonomy" id="637905"/>
    <lineage>
        <taxon>Bacteria</taxon>
        <taxon>Pseudomonadati</taxon>
        <taxon>Pseudomonadota</taxon>
        <taxon>Gammaproteobacteria</taxon>
        <taxon>Alteromonadales</taxon>
        <taxon>Shewanellaceae</taxon>
        <taxon>Shewanella</taxon>
    </lineage>
</organism>